<dbReference type="PRINTS" id="PR00364">
    <property type="entry name" value="DISEASERSIST"/>
</dbReference>
<dbReference type="Pfam" id="PF00931">
    <property type="entry name" value="NB-ARC"/>
    <property type="match status" value="1"/>
</dbReference>
<evidence type="ECO:0000256" key="1">
    <source>
        <dbReference type="ARBA" id="ARBA00022737"/>
    </source>
</evidence>
<dbReference type="Gene3D" id="3.40.50.300">
    <property type="entry name" value="P-loop containing nucleotide triphosphate hydrolases"/>
    <property type="match status" value="1"/>
</dbReference>
<comment type="caution">
    <text evidence="6">The sequence shown here is derived from an EMBL/GenBank/DDBJ whole genome shotgun (WGS) entry which is preliminary data.</text>
</comment>
<keyword evidence="1" id="KW-0677">Repeat</keyword>
<gene>
    <name evidence="6" type="ORF">FEM48_Zijuj05G0013500</name>
</gene>
<dbReference type="PANTHER" id="PTHR23155:SF955">
    <property type="entry name" value="AAA+ ATPASE DOMAIN-CONTAINING PROTEIN"/>
    <property type="match status" value="1"/>
</dbReference>
<accession>A0A978VBZ2</accession>
<dbReference type="InterPro" id="IPR002182">
    <property type="entry name" value="NB-ARC"/>
</dbReference>
<evidence type="ECO:0000313" key="7">
    <source>
        <dbReference type="Proteomes" id="UP000813462"/>
    </source>
</evidence>
<feature type="domain" description="Disease resistance protein winged helix" evidence="4">
    <location>
        <begin position="622"/>
        <end position="691"/>
    </location>
</feature>
<dbReference type="Pfam" id="PF04578">
    <property type="entry name" value="DUF594"/>
    <property type="match status" value="1"/>
</dbReference>
<dbReference type="SUPFAM" id="SSF52058">
    <property type="entry name" value="L domain-like"/>
    <property type="match status" value="1"/>
</dbReference>
<dbReference type="Pfam" id="PF23559">
    <property type="entry name" value="WHD_DRP"/>
    <property type="match status" value="1"/>
</dbReference>
<dbReference type="GO" id="GO:0043531">
    <property type="term" value="F:ADP binding"/>
    <property type="evidence" value="ECO:0007669"/>
    <property type="project" value="InterPro"/>
</dbReference>
<proteinExistence type="predicted"/>
<dbReference type="SUPFAM" id="SSF52540">
    <property type="entry name" value="P-loop containing nucleoside triphosphate hydrolases"/>
    <property type="match status" value="1"/>
</dbReference>
<dbReference type="InterPro" id="IPR036388">
    <property type="entry name" value="WH-like_DNA-bd_sf"/>
</dbReference>
<evidence type="ECO:0000259" key="3">
    <source>
        <dbReference type="Pfam" id="PF00931"/>
    </source>
</evidence>
<dbReference type="Gene3D" id="1.10.10.10">
    <property type="entry name" value="Winged helix-like DNA-binding domain superfamily/Winged helix DNA-binding domain"/>
    <property type="match status" value="1"/>
</dbReference>
<organism evidence="6 7">
    <name type="scientific">Ziziphus jujuba var. spinosa</name>
    <dbReference type="NCBI Taxonomy" id="714518"/>
    <lineage>
        <taxon>Eukaryota</taxon>
        <taxon>Viridiplantae</taxon>
        <taxon>Streptophyta</taxon>
        <taxon>Embryophyta</taxon>
        <taxon>Tracheophyta</taxon>
        <taxon>Spermatophyta</taxon>
        <taxon>Magnoliopsida</taxon>
        <taxon>eudicotyledons</taxon>
        <taxon>Gunneridae</taxon>
        <taxon>Pentapetalae</taxon>
        <taxon>rosids</taxon>
        <taxon>fabids</taxon>
        <taxon>Rosales</taxon>
        <taxon>Rhamnaceae</taxon>
        <taxon>Paliureae</taxon>
        <taxon>Ziziphus</taxon>
    </lineage>
</organism>
<name>A0A978VBZ2_ZIZJJ</name>
<protein>
    <recommendedName>
        <fullName evidence="8">Disease resistance protein RPM1-like</fullName>
    </recommendedName>
</protein>
<dbReference type="InterPro" id="IPR032675">
    <property type="entry name" value="LRR_dom_sf"/>
</dbReference>
<keyword evidence="2" id="KW-0611">Plant defense</keyword>
<dbReference type="GO" id="GO:0098542">
    <property type="term" value="P:defense response to other organism"/>
    <property type="evidence" value="ECO:0007669"/>
    <property type="project" value="TreeGrafter"/>
</dbReference>
<feature type="domain" description="Disease resistance R13L4/SHOC-2-like LRR" evidence="5">
    <location>
        <begin position="767"/>
        <end position="1070"/>
    </location>
</feature>
<dbReference type="InterPro" id="IPR027417">
    <property type="entry name" value="P-loop_NTPase"/>
</dbReference>
<dbReference type="InterPro" id="IPR007658">
    <property type="entry name" value="DUF594"/>
</dbReference>
<dbReference type="InterPro" id="IPR055414">
    <property type="entry name" value="LRR_R13L4/SHOC2-like"/>
</dbReference>
<dbReference type="PANTHER" id="PTHR23155">
    <property type="entry name" value="DISEASE RESISTANCE PROTEIN RP"/>
    <property type="match status" value="1"/>
</dbReference>
<evidence type="ECO:0000256" key="2">
    <source>
        <dbReference type="ARBA" id="ARBA00022821"/>
    </source>
</evidence>
<dbReference type="Pfam" id="PF23598">
    <property type="entry name" value="LRR_14"/>
    <property type="match status" value="1"/>
</dbReference>
<feature type="domain" description="NB-ARC" evidence="3">
    <location>
        <begin position="381"/>
        <end position="537"/>
    </location>
</feature>
<evidence type="ECO:0000313" key="6">
    <source>
        <dbReference type="EMBL" id="KAH7527881.1"/>
    </source>
</evidence>
<dbReference type="InterPro" id="IPR044974">
    <property type="entry name" value="Disease_R_plants"/>
</dbReference>
<evidence type="ECO:0000259" key="5">
    <source>
        <dbReference type="Pfam" id="PF23598"/>
    </source>
</evidence>
<dbReference type="AlphaFoldDB" id="A0A978VBZ2"/>
<evidence type="ECO:0000259" key="4">
    <source>
        <dbReference type="Pfam" id="PF23559"/>
    </source>
</evidence>
<dbReference type="EMBL" id="JAEACU010000005">
    <property type="protein sequence ID" value="KAH7527881.1"/>
    <property type="molecule type" value="Genomic_DNA"/>
</dbReference>
<dbReference type="Proteomes" id="UP000813462">
    <property type="component" value="Unassembled WGS sequence"/>
</dbReference>
<dbReference type="Gene3D" id="3.80.10.10">
    <property type="entry name" value="Ribonuclease Inhibitor"/>
    <property type="match status" value="1"/>
</dbReference>
<dbReference type="InterPro" id="IPR058922">
    <property type="entry name" value="WHD_DRP"/>
</dbReference>
<evidence type="ECO:0008006" key="8">
    <source>
        <dbReference type="Google" id="ProtNLM"/>
    </source>
</evidence>
<reference evidence="6" key="1">
    <citation type="journal article" date="2021" name="Front. Plant Sci.">
        <title>Chromosome-Scale Genome Assembly for Chinese Sour Jujube and Insights Into Its Genome Evolution and Domestication Signature.</title>
        <authorList>
            <person name="Shen L.-Y."/>
            <person name="Luo H."/>
            <person name="Wang X.-L."/>
            <person name="Wang X.-M."/>
            <person name="Qiu X.-J."/>
            <person name="Liu H."/>
            <person name="Zhou S.-S."/>
            <person name="Jia K.-H."/>
            <person name="Nie S."/>
            <person name="Bao Y.-T."/>
            <person name="Zhang R.-G."/>
            <person name="Yun Q.-Z."/>
            <person name="Chai Y.-H."/>
            <person name="Lu J.-Y."/>
            <person name="Li Y."/>
            <person name="Zhao S.-W."/>
            <person name="Mao J.-F."/>
            <person name="Jia S.-G."/>
            <person name="Mao Y.-M."/>
        </authorList>
    </citation>
    <scope>NUCLEOTIDE SEQUENCE</scope>
    <source>
        <strain evidence="6">AT0</strain>
        <tissue evidence="6">Leaf</tissue>
    </source>
</reference>
<sequence length="1250" mass="143045">MICGGTLKLLCLDKVLEKYHYTEYMAVSDDLKKLIFDHLKGISKDHQKLQQISETWKRVLGEYDHTALEWSVKSGRSTNICSRVDEWYFNATKKSKGDKSKACEMLMTVNTTAESIKVKGDRRKLVLFERCRLASQLRQLQEVKEKKWEIISNVWAEMMAYAASRCRGSYHAQQLRRGGEFLSHVWLLMAHLGLTEQFRISQESVMKDDECWLETTQVEIQLSCAIQNLEKELPTEEEVKKEAESLRNLTRHSRELFGGFEEYFYVGGEGNNPLNIFEEEVLNLAYQVEDATFSFLCRREMSKKRQHDDMLKEITEAKKAFTSSTNFSSLAIDDAKSLFSAADMLPRKATDYSLKFGRSIFFCCEEKRGRKNSKEYHLWGYLSILGEVGSGKTTFARDIYSAVTNDPKQGFEISAWISVRPDYKITDIYTDIVQQQEDTNFAVPNERVRSLGSKRLSERVKKWLESCRFIIVLDDVHYIWSQIKSHFKYLFPIKTTQCSTVIITTCEAQASEITRVIKVLGPLSEKDRWELFKNTLKKANMISQIDKQDDALNRIETELPKGIICQMDSYLHLGIITLARLYMTNKHDNQKSSSSLSLSIDWDLNFQRLPPKVRQCFLYMGIFPEKFEIPIRRLFRLWIAEGLVVPMQSSETPEDLARSYLMELETKKLISVNRKNGHPKSCCMPSAMHKFFSRKAMHLGIFYVHNGSENPSSKSRARRLVEHAADIQQYPTSDDDYKLRSYISLNRKRDAPAQHVGGFLYNLVAKNGFGLLRVLDLENVYKPLLPGETLEKLFLLTYLGLRWTFLNSLPDSVGTLQYLETLDVKHTNITILPSTIWKAKKLKHLYVNQVNFDMSINKGFTGSLANLQTLWGLSIGSNKDVVKSLSKLSSLRKLGLTYHSTTAEGIADWVSKLTNLESLRLRSINESGEPSKLKFPSDTSKLEKLSELYLVGVFSFTNNETLPQFPPNLKILTLAGSQLRNDSLRMLGKLSCLETLRFYGQSYSDDRIIFHKAEFSNLVVLKLWKLVKLETLEMKEGAMSKLQELDIRSCHNLKSMKGLEQVGGLQTITLADMHDNFVATVKSEVNKDRLVVTVLKQVGGLKTITLVNMPGDFVETVKSEANKVRVAVEVLKQDGGLEKITLTNMPDDFVERVKKKANKYRVAVEVLNQVGGLQKISLKNTPDDFVETVKIEESRVRVAVEVLKQVDGLQTITLINMPDDFIETVKRKVNRDCLVVKVQNWKSSPISTSS</sequence>